<dbReference type="Gene3D" id="3.30.470.20">
    <property type="entry name" value="ATP-grasp fold, B domain"/>
    <property type="match status" value="1"/>
</dbReference>
<organism evidence="3 4">
    <name type="scientific">Mycobacterium florentinum</name>
    <dbReference type="NCBI Taxonomy" id="292462"/>
    <lineage>
        <taxon>Bacteria</taxon>
        <taxon>Bacillati</taxon>
        <taxon>Actinomycetota</taxon>
        <taxon>Actinomycetes</taxon>
        <taxon>Mycobacteriales</taxon>
        <taxon>Mycobacteriaceae</taxon>
        <taxon>Mycobacterium</taxon>
        <taxon>Mycobacterium simiae complex</taxon>
    </lineage>
</organism>
<dbReference type="OrthoDB" id="9765468at2"/>
<dbReference type="AlphaFoldDB" id="A0A1X1UCH9"/>
<name>A0A1X1UCH9_MYCFL</name>
<dbReference type="Gene3D" id="3.50.30.10">
    <property type="entry name" value="Phosphohistidine domain"/>
    <property type="match status" value="1"/>
</dbReference>
<feature type="domain" description="PEP-utilising enzyme mobile" evidence="1">
    <location>
        <begin position="821"/>
        <end position="890"/>
    </location>
</feature>
<dbReference type="Pfam" id="PF00391">
    <property type="entry name" value="PEP-utilizers"/>
    <property type="match status" value="1"/>
</dbReference>
<dbReference type="Pfam" id="PF01326">
    <property type="entry name" value="PPDK_N"/>
    <property type="match status" value="1"/>
</dbReference>
<dbReference type="RefSeq" id="WP_085221575.1">
    <property type="nucleotide sequence ID" value="NZ_AP022576.1"/>
</dbReference>
<evidence type="ECO:0000259" key="1">
    <source>
        <dbReference type="Pfam" id="PF00391"/>
    </source>
</evidence>
<accession>A0A1X1UCH9</accession>
<dbReference type="SUPFAM" id="SSF52009">
    <property type="entry name" value="Phosphohistidine domain"/>
    <property type="match status" value="1"/>
</dbReference>
<evidence type="ECO:0000313" key="4">
    <source>
        <dbReference type="Proteomes" id="UP000193010"/>
    </source>
</evidence>
<dbReference type="InterPro" id="IPR036637">
    <property type="entry name" value="Phosphohistidine_dom_sf"/>
</dbReference>
<protein>
    <recommendedName>
        <fullName evidence="5">Phosphoenolpyruvate synthase</fullName>
    </recommendedName>
</protein>
<dbReference type="InterPro" id="IPR013815">
    <property type="entry name" value="ATP_grasp_subdomain_1"/>
</dbReference>
<dbReference type="Gene3D" id="3.30.1490.20">
    <property type="entry name" value="ATP-grasp fold, A domain"/>
    <property type="match status" value="1"/>
</dbReference>
<dbReference type="PANTHER" id="PTHR43615">
    <property type="entry name" value="PHOSPHOENOLPYRUVATE SYNTHASE-RELATED"/>
    <property type="match status" value="1"/>
</dbReference>
<keyword evidence="4" id="KW-1185">Reference proteome</keyword>
<dbReference type="InterPro" id="IPR002192">
    <property type="entry name" value="PPDK_AMP/ATP-bd"/>
</dbReference>
<evidence type="ECO:0000313" key="3">
    <source>
        <dbReference type="EMBL" id="ORV54515.1"/>
    </source>
</evidence>
<proteinExistence type="predicted"/>
<gene>
    <name evidence="3" type="ORF">AWC05_18145</name>
</gene>
<reference evidence="3 4" key="1">
    <citation type="submission" date="2016-01" db="EMBL/GenBank/DDBJ databases">
        <title>The new phylogeny of the genus Mycobacterium.</title>
        <authorList>
            <person name="Tarcisio F."/>
            <person name="Conor M."/>
            <person name="Antonella G."/>
            <person name="Elisabetta G."/>
            <person name="Giulia F.S."/>
            <person name="Sara T."/>
            <person name="Anna F."/>
            <person name="Clotilde B."/>
            <person name="Roberto B."/>
            <person name="Veronica D.S."/>
            <person name="Fabio R."/>
            <person name="Monica P."/>
            <person name="Olivier J."/>
            <person name="Enrico T."/>
            <person name="Nicola S."/>
        </authorList>
    </citation>
    <scope>NUCLEOTIDE SEQUENCE [LARGE SCALE GENOMIC DNA]</scope>
    <source>
        <strain evidence="3 4">DSM 44852</strain>
    </source>
</reference>
<dbReference type="GO" id="GO:0016301">
    <property type="term" value="F:kinase activity"/>
    <property type="evidence" value="ECO:0007669"/>
    <property type="project" value="InterPro"/>
</dbReference>
<comment type="caution">
    <text evidence="3">The sequence shown here is derived from an EMBL/GenBank/DDBJ whole genome shotgun (WGS) entry which is preliminary data.</text>
</comment>
<dbReference type="GO" id="GO:0005524">
    <property type="term" value="F:ATP binding"/>
    <property type="evidence" value="ECO:0007669"/>
    <property type="project" value="InterPro"/>
</dbReference>
<dbReference type="STRING" id="292462.AWC05_18145"/>
<sequence>MSTIIWFHDSGATDSERVGGKGLNLARLSAAGFRVPPGFTVSTQAYTSFAVSVQSEIDEILDKIDFADPEAVEAGTSRIRARIHAADLPAGLASELESAYATLGADTFVAVRSSGTAEDLADASFAGLHDTYLSIRGIDEVIAAVKRCWASMWNARATAYRNDKGIAHSEARIAVVVQAMVESEVAGVLFTGNPLTAATDEFVINASWGLGEAVVGGQVNPDEFTVDERDLTVISRQLGSKERKFVRDHSKHSGAVEETVNFVDRERFCLEDGQVRDLARLGQRVLAYYDGIPQDIEWAYAAGTFYLLQSRPITGVDFSWDADVDQWQWLEFDRETTWTRAWADSNWTGAKTPMFYSLRAYSMTRGEEFTNRRRGLEDAAQKPYLRYYQAEVYYNCDLDREVVTGTTPKAFRPLLPDLNFIPPAWQQDVLNADFNIVQWLQLQARIAFLGGQHAPHNCQVKCREYIASSSWHPSNLPVLTELSDEELKGYIHRFNEAEATYCEDVWFLFLQHARDALCLLPILLQKWYAGDPLIAHDLLAGTTRPSRTLIDNAALWRLAERIRTTPVLRNAFDEHEGPAFFEHLAQLPEGKEFLASYSKFLEDSGFRGHADRDLIFPRRIEDPWIDYRNFQTLLSVDDPVDPEVREEAVNARREAAISTVVAALREQPFGTLKADAFKALVAYIHDFIVLRDDQRWSLDRLTLSTKLVLGELARRARERGLLAGEDDHFFLTKDEFYEVLDQRASMPLVHAKITARRHNWERNENKVANLPLFMRHGRAVDVGVEEVLVGDGPLQGIPTSRGTVTGRARVVRTQKEIGIVRSGEILVCNSTDPGWTPVFVVVGGVVTETGGMLSHASCLSREYGLPAVQIASAMQRIPDGATITVHGDTGQVVIHDADVSAAADSRPLTGEPALALEGVS</sequence>
<dbReference type="InterPro" id="IPR008279">
    <property type="entry name" value="PEP-util_enz_mobile_dom"/>
</dbReference>
<dbReference type="SUPFAM" id="SSF56059">
    <property type="entry name" value="Glutathione synthetase ATP-binding domain-like"/>
    <property type="match status" value="1"/>
</dbReference>
<dbReference type="PANTHER" id="PTHR43615:SF1">
    <property type="entry name" value="PPDK_N DOMAIN-CONTAINING PROTEIN"/>
    <property type="match status" value="1"/>
</dbReference>
<feature type="domain" description="Pyruvate phosphate dikinase AMP/ATP-binding" evidence="2">
    <location>
        <begin position="16"/>
        <end position="315"/>
    </location>
</feature>
<evidence type="ECO:0000259" key="2">
    <source>
        <dbReference type="Pfam" id="PF01326"/>
    </source>
</evidence>
<dbReference type="InterPro" id="IPR051549">
    <property type="entry name" value="PEP_Utilizing_Enz"/>
</dbReference>
<evidence type="ECO:0008006" key="5">
    <source>
        <dbReference type="Google" id="ProtNLM"/>
    </source>
</evidence>
<dbReference type="EMBL" id="LQOV01000008">
    <property type="protein sequence ID" value="ORV54515.1"/>
    <property type="molecule type" value="Genomic_DNA"/>
</dbReference>
<dbReference type="Proteomes" id="UP000193010">
    <property type="component" value="Unassembled WGS sequence"/>
</dbReference>